<gene>
    <name evidence="1" type="ORF">PIGHUM_02871</name>
</gene>
<reference evidence="1 2" key="1">
    <citation type="submission" date="2018-10" db="EMBL/GenBank/DDBJ databases">
        <authorList>
            <person name="Criscuolo A."/>
        </authorList>
    </citation>
    <scope>NUCLEOTIDE SEQUENCE [LARGE SCALE GENOMIC DNA]</scope>
    <source>
        <strain evidence="1">DnA1</strain>
    </source>
</reference>
<evidence type="ECO:0000313" key="1">
    <source>
        <dbReference type="EMBL" id="VCU70794.1"/>
    </source>
</evidence>
<dbReference type="InterPro" id="IPR021519">
    <property type="entry name" value="DUF3182"/>
</dbReference>
<protein>
    <submittedName>
        <fullName evidence="1">Carboxymuconolactone decarboxylase family protein</fullName>
    </submittedName>
</protein>
<dbReference type="Gene3D" id="1.20.1290.10">
    <property type="entry name" value="AhpD-like"/>
    <property type="match status" value="1"/>
</dbReference>
<dbReference type="Pfam" id="PF11379">
    <property type="entry name" value="DUF3182"/>
    <property type="match status" value="1"/>
</dbReference>
<sequence>MTRPKPADQTQLGGSFNQALFDKGLATRREVLGREHVDASLAKAAEDPLRMELQQLVTQHCWGDIWNRPGLDRRTRSFLNLAMITALNRPHELRLHVRGAINNGLTKEEINEVFMQAAIYCGSCYYVPDRTLVGNWRSGALGIRAASHLFGGIVPHGFIATKVVSHGLWAADSQAPAGWAHGLAPRLHGCVLSGYSAFSREDALRAGRALLRNGPVRLKSAAACAGRGQRVVEDNGDLEAAVDDAARSGALASGIVLEENLEDVETFSVGWCRVGDHTLAYVGTQELTRDRQGQPVYGGSVLRCVRGEPGRLASLDLSAGLARAVELAVAYDAAVSAAYPGLHASRRNYDVAAGRDAGGRTRTGVLEQSWRMGGASPAEMAAMVHFFRTPLQDEVWAYSKERYGADAGEPPAGDCVFQGEDSQVGFMTKSGGILDTRGSEYGGS</sequence>
<dbReference type="SUPFAM" id="SSF56059">
    <property type="entry name" value="Glutathione synthetase ATP-binding domain-like"/>
    <property type="match status" value="1"/>
</dbReference>
<name>A0A3P4B3C0_9BURK</name>
<dbReference type="PANTHER" id="PTHR33570">
    <property type="entry name" value="4-CARBOXYMUCONOLACTONE DECARBOXYLASE FAMILY PROTEIN"/>
    <property type="match status" value="1"/>
</dbReference>
<dbReference type="RefSeq" id="WP_160142275.1">
    <property type="nucleotide sequence ID" value="NZ_UWPJ01000023.1"/>
</dbReference>
<dbReference type="GO" id="GO:0051920">
    <property type="term" value="F:peroxiredoxin activity"/>
    <property type="evidence" value="ECO:0007669"/>
    <property type="project" value="InterPro"/>
</dbReference>
<dbReference type="AlphaFoldDB" id="A0A3P4B3C0"/>
<keyword evidence="2" id="KW-1185">Reference proteome</keyword>
<dbReference type="OrthoDB" id="8648979at2"/>
<dbReference type="EMBL" id="UWPJ01000023">
    <property type="protein sequence ID" value="VCU70794.1"/>
    <property type="molecule type" value="Genomic_DNA"/>
</dbReference>
<dbReference type="SUPFAM" id="SSF69118">
    <property type="entry name" value="AhpD-like"/>
    <property type="match status" value="1"/>
</dbReference>
<organism evidence="1 2">
    <name type="scientific">Pigmentiphaga humi</name>
    <dbReference type="NCBI Taxonomy" id="2478468"/>
    <lineage>
        <taxon>Bacteria</taxon>
        <taxon>Pseudomonadati</taxon>
        <taxon>Pseudomonadota</taxon>
        <taxon>Betaproteobacteria</taxon>
        <taxon>Burkholderiales</taxon>
        <taxon>Alcaligenaceae</taxon>
        <taxon>Pigmentiphaga</taxon>
    </lineage>
</organism>
<dbReference type="InterPro" id="IPR052512">
    <property type="entry name" value="4CMD/NDH-1_regulator"/>
</dbReference>
<dbReference type="Proteomes" id="UP000277294">
    <property type="component" value="Unassembled WGS sequence"/>
</dbReference>
<dbReference type="PANTHER" id="PTHR33570:SF2">
    <property type="entry name" value="CARBOXYMUCONOLACTONE DECARBOXYLASE-LIKE DOMAIN-CONTAINING PROTEIN"/>
    <property type="match status" value="1"/>
</dbReference>
<evidence type="ECO:0000313" key="2">
    <source>
        <dbReference type="Proteomes" id="UP000277294"/>
    </source>
</evidence>
<dbReference type="InterPro" id="IPR029032">
    <property type="entry name" value="AhpD-like"/>
</dbReference>
<proteinExistence type="predicted"/>
<accession>A0A3P4B3C0</accession>